<comment type="domain">
    <text evidence="10">The DHHC domain is required for palmitoyltransferase activity.</text>
</comment>
<evidence type="ECO:0000313" key="14">
    <source>
        <dbReference type="Proteomes" id="UP000824596"/>
    </source>
</evidence>
<comment type="caution">
    <text evidence="13">The sequence shown here is derived from an EMBL/GenBank/DDBJ whole genome shotgun (WGS) entry which is preliminary data.</text>
</comment>
<proteinExistence type="inferred from homology"/>
<evidence type="ECO:0000256" key="8">
    <source>
        <dbReference type="ARBA" id="ARBA00023315"/>
    </source>
</evidence>
<feature type="transmembrane region" description="Helical" evidence="10">
    <location>
        <begin position="169"/>
        <end position="192"/>
    </location>
</feature>
<feature type="region of interest" description="Disordered" evidence="11">
    <location>
        <begin position="91"/>
        <end position="123"/>
    </location>
</feature>
<dbReference type="InterPro" id="IPR001594">
    <property type="entry name" value="Palmitoyltrfase_DHHC"/>
</dbReference>
<evidence type="ECO:0000256" key="2">
    <source>
        <dbReference type="ARBA" id="ARBA00022679"/>
    </source>
</evidence>
<dbReference type="PROSITE" id="PS50216">
    <property type="entry name" value="DHHC"/>
    <property type="match status" value="1"/>
</dbReference>
<evidence type="ECO:0000259" key="12">
    <source>
        <dbReference type="Pfam" id="PF01529"/>
    </source>
</evidence>
<dbReference type="Proteomes" id="UP000824596">
    <property type="component" value="Unassembled WGS sequence"/>
</dbReference>
<comment type="subcellular location">
    <subcellularLocation>
        <location evidence="1">Membrane</location>
        <topology evidence="1">Multi-pass membrane protein</topology>
    </subcellularLocation>
</comment>
<dbReference type="InterPro" id="IPR039859">
    <property type="entry name" value="PFA4/ZDH16/20/ERF2-like"/>
</dbReference>
<comment type="catalytic activity">
    <reaction evidence="9 10">
        <text>L-cysteinyl-[protein] + hexadecanoyl-CoA = S-hexadecanoyl-L-cysteinyl-[protein] + CoA</text>
        <dbReference type="Rhea" id="RHEA:36683"/>
        <dbReference type="Rhea" id="RHEA-COMP:10131"/>
        <dbReference type="Rhea" id="RHEA-COMP:11032"/>
        <dbReference type="ChEBI" id="CHEBI:29950"/>
        <dbReference type="ChEBI" id="CHEBI:57287"/>
        <dbReference type="ChEBI" id="CHEBI:57379"/>
        <dbReference type="ChEBI" id="CHEBI:74151"/>
        <dbReference type="EC" id="2.3.1.225"/>
    </reaction>
</comment>
<keyword evidence="2 10" id="KW-0808">Transferase</keyword>
<keyword evidence="7" id="KW-0449">Lipoprotein</keyword>
<reference evidence="13" key="1">
    <citation type="submission" date="2021-09" db="EMBL/GenBank/DDBJ databases">
        <title>A high-quality genome of the endoparasitic fungus Hirsutella rhossiliensis with a comparison of Hirsutella genomes reveals transposable elements contributing to genome size variation.</title>
        <authorList>
            <person name="Lin R."/>
            <person name="Jiao Y."/>
            <person name="Sun X."/>
            <person name="Ling J."/>
            <person name="Xie B."/>
            <person name="Cheng X."/>
        </authorList>
    </citation>
    <scope>NUCLEOTIDE SEQUENCE</scope>
    <source>
        <strain evidence="13">HR02</strain>
    </source>
</reference>
<dbReference type="GeneID" id="68359019"/>
<dbReference type="GO" id="GO:0019706">
    <property type="term" value="F:protein-cysteine S-palmitoyltransferase activity"/>
    <property type="evidence" value="ECO:0007669"/>
    <property type="project" value="UniProtKB-EC"/>
</dbReference>
<evidence type="ECO:0000256" key="7">
    <source>
        <dbReference type="ARBA" id="ARBA00023288"/>
    </source>
</evidence>
<evidence type="ECO:0000256" key="11">
    <source>
        <dbReference type="SAM" id="MobiDB-lite"/>
    </source>
</evidence>
<keyword evidence="3 10" id="KW-0812">Transmembrane</keyword>
<dbReference type="Pfam" id="PF01529">
    <property type="entry name" value="DHHC"/>
    <property type="match status" value="1"/>
</dbReference>
<evidence type="ECO:0000256" key="1">
    <source>
        <dbReference type="ARBA" id="ARBA00004141"/>
    </source>
</evidence>
<keyword evidence="5 10" id="KW-0472">Membrane</keyword>
<dbReference type="OrthoDB" id="331948at2759"/>
<sequence length="390" mass="44177">MTRSGDSNRAATRWTIRVIPFFIAAAFVLGTYAVVYRLCVHYLYRTRGNSGLTATFLVLYFVFFILAVSTYLRTFLAIQLDPGLVPLIRDRDANGKSQGPRRTRGRDAEANPWVPPDQNPDSPGLEAFYSKDWKPDRAHHSSELERCVRKMDHLCPWVGGMVSETSFNFFFQFTFYTTCLCSISVAAGAYCLQQQTARGSSVDGWVIAAIALASLFGFFTFAMTLTAARFIFTNITNIDILRKTQIFFLAIRIPRNSPPSDAFPTIIYPLQRPPIRQMTDVASPQSNGYLEHDTDRDMRASRKFAILRTEPRENPWDLGFWANWKSVMGNHPIDWLLPIRRSPCCNHESMESDYQLGPLLADLKKRYCVPELNGDVGGVVEMHNTEAPAV</sequence>
<evidence type="ECO:0000256" key="3">
    <source>
        <dbReference type="ARBA" id="ARBA00022692"/>
    </source>
</evidence>
<feature type="transmembrane region" description="Helical" evidence="10">
    <location>
        <begin position="204"/>
        <end position="232"/>
    </location>
</feature>
<accession>A0A9P8MPI1</accession>
<comment type="similarity">
    <text evidence="10">Belongs to the DHHC palmitoyltransferase family.</text>
</comment>
<feature type="transmembrane region" description="Helical" evidence="10">
    <location>
        <begin position="18"/>
        <end position="39"/>
    </location>
</feature>
<protein>
    <recommendedName>
        <fullName evidence="10">Palmitoyltransferase</fullName>
        <ecNumber evidence="10">2.3.1.225</ecNumber>
    </recommendedName>
</protein>
<evidence type="ECO:0000256" key="4">
    <source>
        <dbReference type="ARBA" id="ARBA00022989"/>
    </source>
</evidence>
<dbReference type="PANTHER" id="PTHR12246">
    <property type="entry name" value="PALMITOYLTRANSFERASE ZDHHC16"/>
    <property type="match status" value="1"/>
</dbReference>
<dbReference type="GO" id="GO:0016020">
    <property type="term" value="C:membrane"/>
    <property type="evidence" value="ECO:0007669"/>
    <property type="project" value="UniProtKB-SubCell"/>
</dbReference>
<feature type="domain" description="Palmitoyltransferase DHHC" evidence="12">
    <location>
        <begin position="131"/>
        <end position="242"/>
    </location>
</feature>
<name>A0A9P8MPI1_9HYPO</name>
<evidence type="ECO:0000256" key="9">
    <source>
        <dbReference type="ARBA" id="ARBA00048048"/>
    </source>
</evidence>
<keyword evidence="6" id="KW-0564">Palmitate</keyword>
<keyword evidence="4 10" id="KW-1133">Transmembrane helix</keyword>
<dbReference type="AlphaFoldDB" id="A0A9P8MPI1"/>
<evidence type="ECO:0000256" key="10">
    <source>
        <dbReference type="RuleBase" id="RU079119"/>
    </source>
</evidence>
<keyword evidence="8 10" id="KW-0012">Acyltransferase</keyword>
<evidence type="ECO:0000313" key="13">
    <source>
        <dbReference type="EMBL" id="KAH0958845.1"/>
    </source>
</evidence>
<keyword evidence="14" id="KW-1185">Reference proteome</keyword>
<feature type="transmembrane region" description="Helical" evidence="10">
    <location>
        <begin position="51"/>
        <end position="72"/>
    </location>
</feature>
<evidence type="ECO:0000256" key="5">
    <source>
        <dbReference type="ARBA" id="ARBA00023136"/>
    </source>
</evidence>
<gene>
    <name evidence="13" type="ORF">HRG_09890</name>
</gene>
<dbReference type="EMBL" id="JAIZPD010000014">
    <property type="protein sequence ID" value="KAH0958845.1"/>
    <property type="molecule type" value="Genomic_DNA"/>
</dbReference>
<organism evidence="13 14">
    <name type="scientific">Hirsutella rhossiliensis</name>
    <dbReference type="NCBI Taxonomy" id="111463"/>
    <lineage>
        <taxon>Eukaryota</taxon>
        <taxon>Fungi</taxon>
        <taxon>Dikarya</taxon>
        <taxon>Ascomycota</taxon>
        <taxon>Pezizomycotina</taxon>
        <taxon>Sordariomycetes</taxon>
        <taxon>Hypocreomycetidae</taxon>
        <taxon>Hypocreales</taxon>
        <taxon>Ophiocordycipitaceae</taxon>
        <taxon>Hirsutella</taxon>
    </lineage>
</organism>
<dbReference type="EC" id="2.3.1.225" evidence="10"/>
<evidence type="ECO:0000256" key="6">
    <source>
        <dbReference type="ARBA" id="ARBA00023139"/>
    </source>
</evidence>
<dbReference type="RefSeq" id="XP_044716358.1">
    <property type="nucleotide sequence ID" value="XM_044868361.1"/>
</dbReference>